<evidence type="ECO:0000313" key="2">
    <source>
        <dbReference type="Proteomes" id="UP000017081"/>
    </source>
</evidence>
<reference evidence="1 2" key="1">
    <citation type="submission" date="2013-08" db="EMBL/GenBank/DDBJ databases">
        <authorList>
            <person name="Weinstock G."/>
            <person name="Sodergren E."/>
            <person name="Wylie T."/>
            <person name="Fulton L."/>
            <person name="Fulton R."/>
            <person name="Fronick C."/>
            <person name="O'Laughlin M."/>
            <person name="Godfrey J."/>
            <person name="Miner T."/>
            <person name="Herter B."/>
            <person name="Appelbaum E."/>
            <person name="Cordes M."/>
            <person name="Lek S."/>
            <person name="Wollam A."/>
            <person name="Pepin K.H."/>
            <person name="Palsikar V.B."/>
            <person name="Mitreva M."/>
            <person name="Wilson R.K."/>
        </authorList>
    </citation>
    <scope>NUCLEOTIDE SEQUENCE [LARGE SCALE GENOMIC DNA]</scope>
    <source>
        <strain evidence="1 2">ATCC BAA-474</strain>
    </source>
</reference>
<gene>
    <name evidence="1" type="ORF">HMPREF0202_01543</name>
</gene>
<dbReference type="RefSeq" id="WP_023051081.1">
    <property type="nucleotide sequence ID" value="NZ_CP173066.2"/>
</dbReference>
<accession>U7VAH3</accession>
<organism evidence="1 2">
    <name type="scientific">Cetobacterium somerae ATCC BAA-474</name>
    <dbReference type="NCBI Taxonomy" id="1319815"/>
    <lineage>
        <taxon>Bacteria</taxon>
        <taxon>Fusobacteriati</taxon>
        <taxon>Fusobacteriota</taxon>
        <taxon>Fusobacteriia</taxon>
        <taxon>Fusobacteriales</taxon>
        <taxon>Fusobacteriaceae</taxon>
        <taxon>Cetobacterium</taxon>
    </lineage>
</organism>
<dbReference type="Proteomes" id="UP000017081">
    <property type="component" value="Unassembled WGS sequence"/>
</dbReference>
<dbReference type="EMBL" id="AXZF01000057">
    <property type="protein sequence ID" value="ERT68550.1"/>
    <property type="molecule type" value="Genomic_DNA"/>
</dbReference>
<protein>
    <submittedName>
        <fullName evidence="1">Uncharacterized protein</fullName>
    </submittedName>
</protein>
<name>U7VAH3_9FUSO</name>
<comment type="caution">
    <text evidence="1">The sequence shown here is derived from an EMBL/GenBank/DDBJ whole genome shotgun (WGS) entry which is preliminary data.</text>
</comment>
<proteinExistence type="predicted"/>
<keyword evidence="2" id="KW-1185">Reference proteome</keyword>
<dbReference type="STRING" id="1319815.HMPREF0202_01543"/>
<dbReference type="AlphaFoldDB" id="U7VAH3"/>
<dbReference type="HOGENOM" id="CLU_3181680_0_0_0"/>
<evidence type="ECO:0000313" key="1">
    <source>
        <dbReference type="EMBL" id="ERT68550.1"/>
    </source>
</evidence>
<sequence>MTIENLELLEDWSKDYFNLSEEEFEDYRDFINHNIGFYPNFFKEEL</sequence>